<gene>
    <name evidence="10" type="ORF">CTI12_AA101630</name>
</gene>
<evidence type="ECO:0000256" key="8">
    <source>
        <dbReference type="PROSITE-ProRule" id="PRU00175"/>
    </source>
</evidence>
<keyword evidence="6" id="KW-0833">Ubl conjugation pathway</keyword>
<dbReference type="GO" id="GO:0061630">
    <property type="term" value="F:ubiquitin protein ligase activity"/>
    <property type="evidence" value="ECO:0007669"/>
    <property type="project" value="UniProtKB-EC"/>
</dbReference>
<evidence type="ECO:0000256" key="5">
    <source>
        <dbReference type="ARBA" id="ARBA00022771"/>
    </source>
</evidence>
<keyword evidence="7" id="KW-0862">Zinc</keyword>
<dbReference type="OrthoDB" id="8062037at2759"/>
<dbReference type="FunFam" id="3.30.40.10:FF:000022">
    <property type="entry name" value="E3 ubiquitin-protein ligase RING1-like"/>
    <property type="match status" value="1"/>
</dbReference>
<protein>
    <recommendedName>
        <fullName evidence="2">RING-type E3 ubiquitin transferase</fullName>
        <ecNumber evidence="2">2.3.2.27</ecNumber>
    </recommendedName>
</protein>
<dbReference type="InterPro" id="IPR001841">
    <property type="entry name" value="Znf_RING"/>
</dbReference>
<evidence type="ECO:0000256" key="6">
    <source>
        <dbReference type="ARBA" id="ARBA00022786"/>
    </source>
</evidence>
<organism evidence="10 11">
    <name type="scientific">Artemisia annua</name>
    <name type="common">Sweet wormwood</name>
    <dbReference type="NCBI Taxonomy" id="35608"/>
    <lineage>
        <taxon>Eukaryota</taxon>
        <taxon>Viridiplantae</taxon>
        <taxon>Streptophyta</taxon>
        <taxon>Embryophyta</taxon>
        <taxon>Tracheophyta</taxon>
        <taxon>Spermatophyta</taxon>
        <taxon>Magnoliopsida</taxon>
        <taxon>eudicotyledons</taxon>
        <taxon>Gunneridae</taxon>
        <taxon>Pentapetalae</taxon>
        <taxon>asterids</taxon>
        <taxon>campanulids</taxon>
        <taxon>Asterales</taxon>
        <taxon>Asteraceae</taxon>
        <taxon>Asteroideae</taxon>
        <taxon>Anthemideae</taxon>
        <taxon>Artemisiinae</taxon>
        <taxon>Artemisia</taxon>
    </lineage>
</organism>
<dbReference type="EC" id="2.3.2.27" evidence="2"/>
<comment type="catalytic activity">
    <reaction evidence="1">
        <text>S-ubiquitinyl-[E2 ubiquitin-conjugating enzyme]-L-cysteine + [acceptor protein]-L-lysine = [E2 ubiquitin-conjugating enzyme]-L-cysteine + N(6)-ubiquitinyl-[acceptor protein]-L-lysine.</text>
        <dbReference type="EC" id="2.3.2.27"/>
    </reaction>
</comment>
<dbReference type="GO" id="GO:0008270">
    <property type="term" value="F:zinc ion binding"/>
    <property type="evidence" value="ECO:0007669"/>
    <property type="project" value="UniProtKB-KW"/>
</dbReference>
<evidence type="ECO:0000313" key="11">
    <source>
        <dbReference type="Proteomes" id="UP000245207"/>
    </source>
</evidence>
<evidence type="ECO:0000259" key="9">
    <source>
        <dbReference type="PROSITE" id="PS50089"/>
    </source>
</evidence>
<evidence type="ECO:0000256" key="1">
    <source>
        <dbReference type="ARBA" id="ARBA00000900"/>
    </source>
</evidence>
<dbReference type="Pfam" id="PF13639">
    <property type="entry name" value="zf-RING_2"/>
    <property type="match status" value="1"/>
</dbReference>
<evidence type="ECO:0000256" key="7">
    <source>
        <dbReference type="ARBA" id="ARBA00022833"/>
    </source>
</evidence>
<keyword evidence="3" id="KW-0808">Transferase</keyword>
<dbReference type="GO" id="GO:0016567">
    <property type="term" value="P:protein ubiquitination"/>
    <property type="evidence" value="ECO:0007669"/>
    <property type="project" value="TreeGrafter"/>
</dbReference>
<dbReference type="PANTHER" id="PTHR15710">
    <property type="entry name" value="E3 UBIQUITIN-PROTEIN LIGASE PRAJA"/>
    <property type="match status" value="1"/>
</dbReference>
<evidence type="ECO:0000256" key="4">
    <source>
        <dbReference type="ARBA" id="ARBA00022723"/>
    </source>
</evidence>
<comment type="caution">
    <text evidence="10">The sequence shown here is derived from an EMBL/GenBank/DDBJ whole genome shotgun (WGS) entry which is preliminary data.</text>
</comment>
<dbReference type="AlphaFoldDB" id="A0A2U1PX83"/>
<evidence type="ECO:0000256" key="3">
    <source>
        <dbReference type="ARBA" id="ARBA00022679"/>
    </source>
</evidence>
<dbReference type="SMART" id="SM00184">
    <property type="entry name" value="RING"/>
    <property type="match status" value="1"/>
</dbReference>
<reference evidence="10 11" key="1">
    <citation type="journal article" date="2018" name="Mol. Plant">
        <title>The genome of Artemisia annua provides insight into the evolution of Asteraceae family and artemisinin biosynthesis.</title>
        <authorList>
            <person name="Shen Q."/>
            <person name="Zhang L."/>
            <person name="Liao Z."/>
            <person name="Wang S."/>
            <person name="Yan T."/>
            <person name="Shi P."/>
            <person name="Liu M."/>
            <person name="Fu X."/>
            <person name="Pan Q."/>
            <person name="Wang Y."/>
            <person name="Lv Z."/>
            <person name="Lu X."/>
            <person name="Zhang F."/>
            <person name="Jiang W."/>
            <person name="Ma Y."/>
            <person name="Chen M."/>
            <person name="Hao X."/>
            <person name="Li L."/>
            <person name="Tang Y."/>
            <person name="Lv G."/>
            <person name="Zhou Y."/>
            <person name="Sun X."/>
            <person name="Brodelius P.E."/>
            <person name="Rose J.K.C."/>
            <person name="Tang K."/>
        </authorList>
    </citation>
    <scope>NUCLEOTIDE SEQUENCE [LARGE SCALE GENOMIC DNA]</scope>
    <source>
        <strain evidence="11">cv. Huhao1</strain>
        <tissue evidence="10">Leaf</tissue>
    </source>
</reference>
<sequence length="399" mass="45590">MADISFLINEDDQYHHQFDLSTTLDLDFTRQFHNLDLNSSPNQVNFITNMLNQPQLNSGDDFVLPTFGFSESVYNELRLNGMIEIVSDSGSEEDEILDDENDNENVTVSANVGPNVNVNEDFEWEEVDDDEREILSMFFGAETDDDASVVPVNRVGGVEEDLGENRGGNTDWEVLLNVHNFEPNVDYEDDEYEAHNNREYEMFFGQFGDNDLSCLGRPPASKAVVENLLTVVMTKEDVEKNDTICAVCKDEVEVGKIATQLPCSHRYHGDCIVPWLGIRNTCPVCRFELLTDDVEYERRKAERAARSRLLSFIPYFRACLMVWPFLPYEVNFESNVDYKDDEYEVYNNREYEMLFGQFGENDVSCLGQPPASKAVVENLVTVVMMKEDVEKNDTICAVC</sequence>
<dbReference type="PROSITE" id="PS50089">
    <property type="entry name" value="ZF_RING_2"/>
    <property type="match status" value="1"/>
</dbReference>
<keyword evidence="11" id="KW-1185">Reference proteome</keyword>
<dbReference type="SUPFAM" id="SSF57850">
    <property type="entry name" value="RING/U-box"/>
    <property type="match status" value="1"/>
</dbReference>
<keyword evidence="4" id="KW-0479">Metal-binding</keyword>
<dbReference type="Gene3D" id="3.30.40.10">
    <property type="entry name" value="Zinc/RING finger domain, C3HC4 (zinc finger)"/>
    <property type="match status" value="1"/>
</dbReference>
<dbReference type="Proteomes" id="UP000245207">
    <property type="component" value="Unassembled WGS sequence"/>
</dbReference>
<evidence type="ECO:0000256" key="2">
    <source>
        <dbReference type="ARBA" id="ARBA00012483"/>
    </source>
</evidence>
<evidence type="ECO:0000313" key="10">
    <source>
        <dbReference type="EMBL" id="PWA90384.1"/>
    </source>
</evidence>
<dbReference type="GO" id="GO:0005737">
    <property type="term" value="C:cytoplasm"/>
    <property type="evidence" value="ECO:0007669"/>
    <property type="project" value="TreeGrafter"/>
</dbReference>
<keyword evidence="5 8" id="KW-0863">Zinc-finger</keyword>
<dbReference type="PANTHER" id="PTHR15710:SF108">
    <property type="entry name" value="OS03G0286100 PROTEIN"/>
    <property type="match status" value="1"/>
</dbReference>
<feature type="domain" description="RING-type" evidence="9">
    <location>
        <begin position="245"/>
        <end position="286"/>
    </location>
</feature>
<dbReference type="EMBL" id="PKPP01000635">
    <property type="protein sequence ID" value="PWA90384.1"/>
    <property type="molecule type" value="Genomic_DNA"/>
</dbReference>
<name>A0A2U1PX83_ARTAN</name>
<accession>A0A2U1PX83</accession>
<dbReference type="InterPro" id="IPR013083">
    <property type="entry name" value="Znf_RING/FYVE/PHD"/>
</dbReference>
<proteinExistence type="predicted"/>